<evidence type="ECO:0000256" key="1">
    <source>
        <dbReference type="SAM" id="MobiDB-lite"/>
    </source>
</evidence>
<evidence type="ECO:0000313" key="2">
    <source>
        <dbReference type="EMBL" id="TNN60686.1"/>
    </source>
</evidence>
<dbReference type="EMBL" id="SRLO01000329">
    <property type="protein sequence ID" value="TNN60686.1"/>
    <property type="molecule type" value="Genomic_DNA"/>
</dbReference>
<name>A0A4Z2H4H3_9TELE</name>
<keyword evidence="3" id="KW-1185">Reference proteome</keyword>
<dbReference type="AlphaFoldDB" id="A0A4Z2H4H3"/>
<evidence type="ECO:0000313" key="3">
    <source>
        <dbReference type="Proteomes" id="UP000314294"/>
    </source>
</evidence>
<accession>A0A4Z2H4H3</accession>
<sequence length="143" mass="16108">MRLAASNDMDRGDLCRPCEVGCGAFEDLGPVSADHHLSPEQGHQHRQTLQSHGHQRKHKRLQEVVDASTDFLWGEAVQQQLQGLHTLRHQVDAAVLHRAGQEAQQTRASRKTAQIMLQSKCPPFACENYVTCMYNNLKQELLS</sequence>
<organism evidence="2 3">
    <name type="scientific">Liparis tanakae</name>
    <name type="common">Tanaka's snailfish</name>
    <dbReference type="NCBI Taxonomy" id="230148"/>
    <lineage>
        <taxon>Eukaryota</taxon>
        <taxon>Metazoa</taxon>
        <taxon>Chordata</taxon>
        <taxon>Craniata</taxon>
        <taxon>Vertebrata</taxon>
        <taxon>Euteleostomi</taxon>
        <taxon>Actinopterygii</taxon>
        <taxon>Neopterygii</taxon>
        <taxon>Teleostei</taxon>
        <taxon>Neoteleostei</taxon>
        <taxon>Acanthomorphata</taxon>
        <taxon>Eupercaria</taxon>
        <taxon>Perciformes</taxon>
        <taxon>Cottioidei</taxon>
        <taxon>Cottales</taxon>
        <taxon>Liparidae</taxon>
        <taxon>Liparis</taxon>
    </lineage>
</organism>
<proteinExistence type="predicted"/>
<protein>
    <submittedName>
        <fullName evidence="2">Uncharacterized protein</fullName>
    </submittedName>
</protein>
<reference evidence="2 3" key="1">
    <citation type="submission" date="2019-03" db="EMBL/GenBank/DDBJ databases">
        <title>First draft genome of Liparis tanakae, snailfish: a comprehensive survey of snailfish specific genes.</title>
        <authorList>
            <person name="Kim W."/>
            <person name="Song I."/>
            <person name="Jeong J.-H."/>
            <person name="Kim D."/>
            <person name="Kim S."/>
            <person name="Ryu S."/>
            <person name="Song J.Y."/>
            <person name="Lee S.K."/>
        </authorList>
    </citation>
    <scope>NUCLEOTIDE SEQUENCE [LARGE SCALE GENOMIC DNA]</scope>
    <source>
        <tissue evidence="2">Muscle</tissue>
    </source>
</reference>
<comment type="caution">
    <text evidence="2">The sequence shown here is derived from an EMBL/GenBank/DDBJ whole genome shotgun (WGS) entry which is preliminary data.</text>
</comment>
<feature type="region of interest" description="Disordered" evidence="1">
    <location>
        <begin position="33"/>
        <end position="57"/>
    </location>
</feature>
<gene>
    <name evidence="2" type="ORF">EYF80_029030</name>
</gene>
<dbReference type="Proteomes" id="UP000314294">
    <property type="component" value="Unassembled WGS sequence"/>
</dbReference>